<accession>A0A8H3QAG1</accession>
<dbReference type="AlphaFoldDB" id="A0A8H3QAG1"/>
<sequence>MYYKDHIELDPNEEWKEIELDSQKFRVSSLGRIQLTNSEITQAFCLKGGGKEYVNHIDGDSTNNNTSNIEWCT</sequence>
<reference evidence="1" key="1">
    <citation type="submission" date="2019-10" db="EMBL/GenBank/DDBJ databases">
        <title>Conservation and host-specific expression of non-tandemly repeated heterogenous ribosome RNA gene in arbuscular mycorrhizal fungi.</title>
        <authorList>
            <person name="Maeda T."/>
            <person name="Kobayashi Y."/>
            <person name="Nakagawa T."/>
            <person name="Ezawa T."/>
            <person name="Yamaguchi K."/>
            <person name="Bino T."/>
            <person name="Nishimoto Y."/>
            <person name="Shigenobu S."/>
            <person name="Kawaguchi M."/>
        </authorList>
    </citation>
    <scope>NUCLEOTIDE SEQUENCE</scope>
    <source>
        <strain evidence="1">HR1</strain>
    </source>
</reference>
<comment type="caution">
    <text evidence="1">The sequence shown here is derived from an EMBL/GenBank/DDBJ whole genome shotgun (WGS) entry which is preliminary data.</text>
</comment>
<dbReference type="Gene3D" id="3.90.75.20">
    <property type="match status" value="1"/>
</dbReference>
<dbReference type="InterPro" id="IPR044925">
    <property type="entry name" value="His-Me_finger_sf"/>
</dbReference>
<evidence type="ECO:0000313" key="1">
    <source>
        <dbReference type="EMBL" id="GES72588.1"/>
    </source>
</evidence>
<proteinExistence type="predicted"/>
<evidence type="ECO:0000313" key="2">
    <source>
        <dbReference type="Proteomes" id="UP000615446"/>
    </source>
</evidence>
<name>A0A8H3QAG1_9GLOM</name>
<gene>
    <name evidence="1" type="ORF">RCL2_000014800</name>
</gene>
<dbReference type="SUPFAM" id="SSF54060">
    <property type="entry name" value="His-Me finger endonucleases"/>
    <property type="match status" value="1"/>
</dbReference>
<dbReference type="EMBL" id="BLAL01000003">
    <property type="protein sequence ID" value="GES72588.1"/>
    <property type="molecule type" value="Genomic_DNA"/>
</dbReference>
<organism evidence="1 2">
    <name type="scientific">Rhizophagus clarus</name>
    <dbReference type="NCBI Taxonomy" id="94130"/>
    <lineage>
        <taxon>Eukaryota</taxon>
        <taxon>Fungi</taxon>
        <taxon>Fungi incertae sedis</taxon>
        <taxon>Mucoromycota</taxon>
        <taxon>Glomeromycotina</taxon>
        <taxon>Glomeromycetes</taxon>
        <taxon>Glomerales</taxon>
        <taxon>Glomeraceae</taxon>
        <taxon>Rhizophagus</taxon>
    </lineage>
</organism>
<evidence type="ECO:0008006" key="3">
    <source>
        <dbReference type="Google" id="ProtNLM"/>
    </source>
</evidence>
<dbReference type="OrthoDB" id="2421359at2759"/>
<dbReference type="Proteomes" id="UP000615446">
    <property type="component" value="Unassembled WGS sequence"/>
</dbReference>
<protein>
    <recommendedName>
        <fullName evidence="3">HNH nuclease domain-containing protein</fullName>
    </recommendedName>
</protein>